<dbReference type="EMBL" id="HBUE01202109">
    <property type="protein sequence ID" value="CAG6530370.1"/>
    <property type="molecule type" value="Transcribed_RNA"/>
</dbReference>
<feature type="region of interest" description="Disordered" evidence="1">
    <location>
        <begin position="66"/>
        <end position="86"/>
    </location>
</feature>
<dbReference type="EMBL" id="HBUE01308297">
    <property type="protein sequence ID" value="CAG6582196.1"/>
    <property type="molecule type" value="Transcribed_RNA"/>
</dbReference>
<sequence length="104" mass="12257">MYCTQSIIQFTLRPDNGLQRYTLFRFRRSLRPSLLFGRPLSRDPQPVGPLEVVLDVVQRSAFRLRQHQVQQQRSPERGDSEDEKEALRFEDLLRVQETLGDAEQ</sequence>
<proteinExistence type="predicted"/>
<protein>
    <submittedName>
        <fullName evidence="2">(northern house mosquito) hypothetical protein</fullName>
    </submittedName>
</protein>
<accession>A0A8D8H8P1</accession>
<name>A0A8D8H8P1_CULPI</name>
<organism evidence="2">
    <name type="scientific">Culex pipiens</name>
    <name type="common">House mosquito</name>
    <dbReference type="NCBI Taxonomy" id="7175"/>
    <lineage>
        <taxon>Eukaryota</taxon>
        <taxon>Metazoa</taxon>
        <taxon>Ecdysozoa</taxon>
        <taxon>Arthropoda</taxon>
        <taxon>Hexapoda</taxon>
        <taxon>Insecta</taxon>
        <taxon>Pterygota</taxon>
        <taxon>Neoptera</taxon>
        <taxon>Endopterygota</taxon>
        <taxon>Diptera</taxon>
        <taxon>Nematocera</taxon>
        <taxon>Culicoidea</taxon>
        <taxon>Culicidae</taxon>
        <taxon>Culicinae</taxon>
        <taxon>Culicini</taxon>
        <taxon>Culex</taxon>
        <taxon>Culex</taxon>
    </lineage>
</organism>
<dbReference type="AlphaFoldDB" id="A0A8D8H8P1"/>
<reference evidence="2" key="1">
    <citation type="submission" date="2021-05" db="EMBL/GenBank/DDBJ databases">
        <authorList>
            <person name="Alioto T."/>
            <person name="Alioto T."/>
            <person name="Gomez Garrido J."/>
        </authorList>
    </citation>
    <scope>NUCLEOTIDE SEQUENCE</scope>
</reference>
<evidence type="ECO:0000256" key="1">
    <source>
        <dbReference type="SAM" id="MobiDB-lite"/>
    </source>
</evidence>
<evidence type="ECO:0000313" key="2">
    <source>
        <dbReference type="EMBL" id="CAG6530370.1"/>
    </source>
</evidence>